<evidence type="ECO:0000313" key="1">
    <source>
        <dbReference type="EMBL" id="MTH29549.1"/>
    </source>
</evidence>
<dbReference type="RefSeq" id="WP_155035547.1">
    <property type="nucleotide sequence ID" value="NZ_JAYMMG010000001.1"/>
</dbReference>
<protein>
    <submittedName>
        <fullName evidence="1">MmcQ/YjbR family DNA-binding protein</fullName>
    </submittedName>
</protein>
<dbReference type="AlphaFoldDB" id="A0A7K1GLY7"/>
<dbReference type="PANTHER" id="PTHR35145">
    <property type="entry name" value="CYTOPLASMIC PROTEIN-RELATED"/>
    <property type="match status" value="1"/>
</dbReference>
<dbReference type="Proteomes" id="UP000488936">
    <property type="component" value="Unassembled WGS sequence"/>
</dbReference>
<accession>A0A7K1GLY7</accession>
<dbReference type="Pfam" id="PF04237">
    <property type="entry name" value="YjbR"/>
    <property type="match status" value="1"/>
</dbReference>
<keyword evidence="1" id="KW-0238">DNA-binding</keyword>
<dbReference type="OrthoDB" id="9789813at2"/>
<proteinExistence type="predicted"/>
<organism evidence="1 2">
    <name type="scientific">Myroides pelagicus</name>
    <dbReference type="NCBI Taxonomy" id="270914"/>
    <lineage>
        <taxon>Bacteria</taxon>
        <taxon>Pseudomonadati</taxon>
        <taxon>Bacteroidota</taxon>
        <taxon>Flavobacteriia</taxon>
        <taxon>Flavobacteriales</taxon>
        <taxon>Flavobacteriaceae</taxon>
        <taxon>Myroides</taxon>
    </lineage>
</organism>
<keyword evidence="2" id="KW-1185">Reference proteome</keyword>
<dbReference type="InterPro" id="IPR007351">
    <property type="entry name" value="YjbR"/>
</dbReference>
<dbReference type="SUPFAM" id="SSF142906">
    <property type="entry name" value="YjbR-like"/>
    <property type="match status" value="1"/>
</dbReference>
<comment type="caution">
    <text evidence="1">The sequence shown here is derived from an EMBL/GenBank/DDBJ whole genome shotgun (WGS) entry which is preliminary data.</text>
</comment>
<dbReference type="InterPro" id="IPR058532">
    <property type="entry name" value="YjbR/MT2646/Rv2570-like"/>
</dbReference>
<reference evidence="1 2" key="1">
    <citation type="journal article" date="2006" name="Int. J. Syst. Evol. Microbiol.">
        <title>Myroides pelagicus sp. nov., isolated from seawater in Thailand.</title>
        <authorList>
            <person name="Yoon J."/>
            <person name="Maneerat S."/>
            <person name="Kawai F."/>
            <person name="Yokota A."/>
        </authorList>
    </citation>
    <scope>NUCLEOTIDE SEQUENCE [LARGE SCALE GENOMIC DNA]</scope>
    <source>
        <strain evidence="1 2">SM1T</strain>
    </source>
</reference>
<dbReference type="InterPro" id="IPR038056">
    <property type="entry name" value="YjbR-like_sf"/>
</dbReference>
<sequence length="120" mass="14035">MDIHVIYDYCLAKMGTIEAFPFDEETLTFKVGGKMYLLLNLRKWEQGDCFVNLKCDPERAEELRGDYSEITPGYHMSKKHWNSIQLGGAVQWPLLKDLIDHSYDLVYNSLTKKVKEELEK</sequence>
<dbReference type="EMBL" id="WMJY01000010">
    <property type="protein sequence ID" value="MTH29549.1"/>
    <property type="molecule type" value="Genomic_DNA"/>
</dbReference>
<dbReference type="GO" id="GO:0003677">
    <property type="term" value="F:DNA binding"/>
    <property type="evidence" value="ECO:0007669"/>
    <property type="project" value="UniProtKB-KW"/>
</dbReference>
<dbReference type="PANTHER" id="PTHR35145:SF1">
    <property type="entry name" value="CYTOPLASMIC PROTEIN"/>
    <property type="match status" value="1"/>
</dbReference>
<dbReference type="Gene3D" id="3.90.1150.30">
    <property type="match status" value="1"/>
</dbReference>
<gene>
    <name evidence="1" type="ORF">GJV77_06380</name>
</gene>
<name>A0A7K1GLY7_9FLAO</name>
<evidence type="ECO:0000313" key="2">
    <source>
        <dbReference type="Proteomes" id="UP000488936"/>
    </source>
</evidence>